<keyword evidence="3" id="KW-1185">Reference proteome</keyword>
<sequence>MSDSRLLRKYRGETCLNCNHPLDVSDKFCAQCGQLNTLKKLKVGDFVREFFASIISYDSRLRNTLTALLFKPGKISEEYIKGKRRSYVNPFRFYLSVSIIFFIIYGFSLNFDAIDYNIRKLDNLSENTSNTFKQELSEVPKEDLAHLDSLGLNKYLKNDTITSYKDIYISEQELDSLSFFTTLDKRLDLYQQFYEDTSITNAALGLDSLKHTKTYYHRYLYHKGVQLSDVTSNLSSVLGYFINKLPIIIFFYLPVFALFVWLLYIRNPFSYAEHIVFLFHIQSLFFVLYSFAFILSYIGVGQIVFYGATLIFFFYLYKAMRRFYKQRRFKTIVKFIIVNFVFLILAFVGAILSFLVSFAIF</sequence>
<keyword evidence="1" id="KW-1133">Transmembrane helix</keyword>
<keyword evidence="1" id="KW-0812">Transmembrane</keyword>
<feature type="transmembrane region" description="Helical" evidence="1">
    <location>
        <begin position="332"/>
        <end position="360"/>
    </location>
</feature>
<feature type="transmembrane region" description="Helical" evidence="1">
    <location>
        <begin position="276"/>
        <end position="297"/>
    </location>
</feature>
<dbReference type="KEGG" id="cat:CA2559_12173"/>
<dbReference type="OrthoDB" id="675873at2"/>
<accession>A3UAF7</accession>
<dbReference type="RefSeq" id="WP_013188174.1">
    <property type="nucleotide sequence ID" value="NC_014230.1"/>
</dbReference>
<feature type="transmembrane region" description="Helical" evidence="1">
    <location>
        <begin position="91"/>
        <end position="111"/>
    </location>
</feature>
<evidence type="ECO:0000256" key="1">
    <source>
        <dbReference type="SAM" id="Phobius"/>
    </source>
</evidence>
<evidence type="ECO:0008006" key="4">
    <source>
        <dbReference type="Google" id="ProtNLM"/>
    </source>
</evidence>
<evidence type="ECO:0000313" key="2">
    <source>
        <dbReference type="EMBL" id="EAP86793.1"/>
    </source>
</evidence>
<organism evidence="2 3">
    <name type="scientific">Croceibacter atlanticus (strain ATCC BAA-628 / JCM 21780 / CIP 108009 / IAM 15332 / KCTC 12090 / HTCC2559)</name>
    <dbReference type="NCBI Taxonomy" id="216432"/>
    <lineage>
        <taxon>Bacteria</taxon>
        <taxon>Pseudomonadati</taxon>
        <taxon>Bacteroidota</taxon>
        <taxon>Flavobacteriia</taxon>
        <taxon>Flavobacteriales</taxon>
        <taxon>Flavobacteriaceae</taxon>
        <taxon>Croceibacter</taxon>
    </lineage>
</organism>
<reference evidence="2 3" key="1">
    <citation type="journal article" date="2010" name="J. Bacteriol.">
        <title>The complete genome sequence of Croceibacter atlanticus HTCC2559T.</title>
        <authorList>
            <person name="Oh H.M."/>
            <person name="Kang I."/>
            <person name="Ferriera S."/>
            <person name="Giovannoni S.J."/>
            <person name="Cho J.C."/>
        </authorList>
    </citation>
    <scope>NUCLEOTIDE SEQUENCE [LARGE SCALE GENOMIC DNA]</scope>
    <source>
        <strain evidence="3">ATCC BAA-628 / HTCC2559 / KCTC 12090</strain>
    </source>
</reference>
<feature type="transmembrane region" description="Helical" evidence="1">
    <location>
        <begin position="245"/>
        <end position="264"/>
    </location>
</feature>
<dbReference type="HOGENOM" id="CLU_046825_0_1_10"/>
<proteinExistence type="predicted"/>
<dbReference type="GeneID" id="89454150"/>
<dbReference type="Proteomes" id="UP000002297">
    <property type="component" value="Chromosome"/>
</dbReference>
<feature type="transmembrane region" description="Helical" evidence="1">
    <location>
        <begin position="303"/>
        <end position="320"/>
    </location>
</feature>
<protein>
    <recommendedName>
        <fullName evidence="4">DUF3667 domain-containing protein</fullName>
    </recommendedName>
</protein>
<name>A3UAF7_CROAH</name>
<gene>
    <name evidence="2" type="ordered locus">CA2559_12173</name>
</gene>
<evidence type="ECO:0000313" key="3">
    <source>
        <dbReference type="Proteomes" id="UP000002297"/>
    </source>
</evidence>
<dbReference type="EMBL" id="CP002046">
    <property type="protein sequence ID" value="EAP86793.1"/>
    <property type="molecule type" value="Genomic_DNA"/>
</dbReference>
<dbReference type="STRING" id="216432.CA2559_12173"/>
<dbReference type="InterPro" id="IPR022134">
    <property type="entry name" value="DUF3667"/>
</dbReference>
<dbReference type="AlphaFoldDB" id="A3UAF7"/>
<dbReference type="eggNOG" id="COG1566">
    <property type="taxonomic scope" value="Bacteria"/>
</dbReference>
<keyword evidence="1" id="KW-0472">Membrane</keyword>
<dbReference type="Pfam" id="PF12412">
    <property type="entry name" value="DUF3667"/>
    <property type="match status" value="1"/>
</dbReference>